<dbReference type="Gene3D" id="2.60.40.10">
    <property type="entry name" value="Immunoglobulins"/>
    <property type="match status" value="1"/>
</dbReference>
<proteinExistence type="predicted"/>
<dbReference type="EMBL" id="CP004354">
    <property type="protein sequence ID" value="AGG65674.1"/>
    <property type="molecule type" value="Genomic_DNA"/>
</dbReference>
<protein>
    <submittedName>
        <fullName evidence="4">Surface-anchored protein</fullName>
    </submittedName>
</protein>
<keyword evidence="2" id="KW-1133">Transmembrane helix</keyword>
<feature type="chain" id="PRO_5004018407" evidence="3">
    <location>
        <begin position="29"/>
        <end position="267"/>
    </location>
</feature>
<dbReference type="STRING" id="1121353.H924_01090"/>
<evidence type="ECO:0000313" key="4">
    <source>
        <dbReference type="EMBL" id="AGG65674.1"/>
    </source>
</evidence>
<dbReference type="OrthoDB" id="4393824at2"/>
<reference evidence="4 5" key="1">
    <citation type="submission" date="2013-02" db="EMBL/GenBank/DDBJ databases">
        <title>The complete genome sequence of Corynebacterium callunae DSM 20147.</title>
        <authorList>
            <person name="Ruckert C."/>
            <person name="Albersmeier A."/>
            <person name="Kalinowski J."/>
        </authorList>
    </citation>
    <scope>NUCLEOTIDE SEQUENCE [LARGE SCALE GENOMIC DNA]</scope>
    <source>
        <strain evidence="4 5">DSM 20147</strain>
    </source>
</reference>
<keyword evidence="2" id="KW-0812">Transmembrane</keyword>
<dbReference type="InterPro" id="IPR013783">
    <property type="entry name" value="Ig-like_fold"/>
</dbReference>
<name>M1UIU0_9CORY</name>
<dbReference type="PATRIC" id="fig|1121353.3.peg.228"/>
<evidence type="ECO:0000256" key="3">
    <source>
        <dbReference type="SAM" id="SignalP"/>
    </source>
</evidence>
<evidence type="ECO:0000313" key="5">
    <source>
        <dbReference type="Proteomes" id="UP000011760"/>
    </source>
</evidence>
<dbReference type="AlphaFoldDB" id="M1UIU0"/>
<sequence length="267" mass="28574">MKLKYSSRVLASMLAVGLAGTLALNSPASSKTITGNTDGISFETISQSCSVGATLEIQKQKHKPYQNAAPENIPAGVISGLTFEALHIRDVDITTNEGWHLATSLTLKEAENRGYVERFTAVTNVEGIAQFEENLPVGLYLIREVTPSNPHEDHRTSEPFLTTLPVGNAAGDAWQCDVVIKTKESPDPDPTPTPPTPTPTIPIPPVVPPVTTTHQPEEEDSKTPDKESPRSNVLASTGANILWLLGGAILVIIAGVIFVARGRKSQK</sequence>
<keyword evidence="5" id="KW-1185">Reference proteome</keyword>
<organism evidence="4 5">
    <name type="scientific">Corynebacterium callunae DSM 20147</name>
    <dbReference type="NCBI Taxonomy" id="1121353"/>
    <lineage>
        <taxon>Bacteria</taxon>
        <taxon>Bacillati</taxon>
        <taxon>Actinomycetota</taxon>
        <taxon>Actinomycetes</taxon>
        <taxon>Mycobacteriales</taxon>
        <taxon>Corynebacteriaceae</taxon>
        <taxon>Corynebacterium</taxon>
    </lineage>
</organism>
<gene>
    <name evidence="4" type="ORF">H924_01090</name>
</gene>
<dbReference type="GO" id="GO:0005975">
    <property type="term" value="P:carbohydrate metabolic process"/>
    <property type="evidence" value="ECO:0007669"/>
    <property type="project" value="UniProtKB-ARBA"/>
</dbReference>
<feature type="compositionally biased region" description="Pro residues" evidence="1">
    <location>
        <begin position="188"/>
        <end position="208"/>
    </location>
</feature>
<feature type="region of interest" description="Disordered" evidence="1">
    <location>
        <begin position="182"/>
        <end position="232"/>
    </location>
</feature>
<evidence type="ECO:0000256" key="2">
    <source>
        <dbReference type="SAM" id="Phobius"/>
    </source>
</evidence>
<feature type="transmembrane region" description="Helical" evidence="2">
    <location>
        <begin position="241"/>
        <end position="260"/>
    </location>
</feature>
<keyword evidence="3" id="KW-0732">Signal</keyword>
<dbReference type="eggNOG" id="ENOG503439M">
    <property type="taxonomic scope" value="Bacteria"/>
</dbReference>
<dbReference type="Proteomes" id="UP000011760">
    <property type="component" value="Chromosome"/>
</dbReference>
<accession>M1UIU0</accession>
<evidence type="ECO:0000256" key="1">
    <source>
        <dbReference type="SAM" id="MobiDB-lite"/>
    </source>
</evidence>
<keyword evidence="2" id="KW-0472">Membrane</keyword>
<dbReference type="HOGENOM" id="CLU_1007271_0_0_11"/>
<feature type="signal peptide" evidence="3">
    <location>
        <begin position="1"/>
        <end position="28"/>
    </location>
</feature>
<dbReference type="KEGG" id="ccn:H924_01090"/>